<dbReference type="EMBL" id="GL379795">
    <property type="protein sequence ID" value="EGT59473.1"/>
    <property type="molecule type" value="Genomic_DNA"/>
</dbReference>
<keyword evidence="2" id="KW-1185">Reference proteome</keyword>
<dbReference type="InParanoid" id="G0MID7"/>
<organism evidence="2">
    <name type="scientific">Caenorhabditis brenneri</name>
    <name type="common">Nematode worm</name>
    <dbReference type="NCBI Taxonomy" id="135651"/>
    <lineage>
        <taxon>Eukaryota</taxon>
        <taxon>Metazoa</taxon>
        <taxon>Ecdysozoa</taxon>
        <taxon>Nematoda</taxon>
        <taxon>Chromadorea</taxon>
        <taxon>Rhabditida</taxon>
        <taxon>Rhabditina</taxon>
        <taxon>Rhabditomorpha</taxon>
        <taxon>Rhabditoidea</taxon>
        <taxon>Rhabditidae</taxon>
        <taxon>Peloderinae</taxon>
        <taxon>Caenorhabditis</taxon>
    </lineage>
</organism>
<accession>G0MID7</accession>
<protein>
    <submittedName>
        <fullName evidence="1">Uncharacterized protein</fullName>
    </submittedName>
</protein>
<dbReference type="Proteomes" id="UP000008068">
    <property type="component" value="Unassembled WGS sequence"/>
</dbReference>
<gene>
    <name evidence="1" type="ORF">CAEBREN_06700</name>
</gene>
<sequence length="435" mass="51223">MEGFDYEYLSKDEATGKLKAMLKLLNSENYRRFANDPQAGWDPNGIASISNLIIEEIINPDRRRFKYDNLRIVSLIHNPVITFIDKEDPKRLIYHRWNASNYRYFLEQEPEAFEILKKFAPVVEVNVQVDLLNEVLMTIAAKKLNVNNTNYAVKIIEFFFERSAEHLEKKIIINACQRCRYQSGLTDANSLLYLRVWHKLHFHFPTNNLSLLNNICTQQDLNHAADLCEQLYCHGSLRNYEILKHSSEQFIMAFFIVEKNLFFSGYEQKIEAVGNFLASLDIKNMGQLFENRTFMDQFFRTFKEIDWKGTPGAKKSIRHIVIKMCHYWRENGGDFLYDFLQDISRNVEKWELDSIEFTFQMNDAADENIANLKGHDFDAILNKLKSMQLAYDTTVIYYKYINPMSSEERYSLLKKLSYDQSPYDVPADQVFSMVN</sequence>
<proteinExistence type="predicted"/>
<evidence type="ECO:0000313" key="1">
    <source>
        <dbReference type="EMBL" id="EGT59473.1"/>
    </source>
</evidence>
<dbReference type="AlphaFoldDB" id="G0MID7"/>
<reference evidence="2" key="1">
    <citation type="submission" date="2011-07" db="EMBL/GenBank/DDBJ databases">
        <authorList>
            <consortium name="Caenorhabditis brenneri Sequencing and Analysis Consortium"/>
            <person name="Wilson R.K."/>
        </authorList>
    </citation>
    <scope>NUCLEOTIDE SEQUENCE [LARGE SCALE GENOMIC DNA]</scope>
    <source>
        <strain evidence="2">PB2801</strain>
    </source>
</reference>
<evidence type="ECO:0000313" key="2">
    <source>
        <dbReference type="Proteomes" id="UP000008068"/>
    </source>
</evidence>
<dbReference type="HOGENOM" id="CLU_630431_0_0_1"/>
<name>G0MID7_CAEBE</name>